<comment type="caution">
    <text evidence="1">The sequence shown here is derived from an EMBL/GenBank/DDBJ whole genome shotgun (WGS) entry which is preliminary data.</text>
</comment>
<dbReference type="Proteomes" id="UP001478862">
    <property type="component" value="Unassembled WGS sequence"/>
</dbReference>
<evidence type="ECO:0000313" key="1">
    <source>
        <dbReference type="EMBL" id="MEQ6355160.1"/>
    </source>
</evidence>
<protein>
    <submittedName>
        <fullName evidence="1">Uncharacterized protein</fullName>
    </submittedName>
</protein>
<evidence type="ECO:0000313" key="2">
    <source>
        <dbReference type="Proteomes" id="UP001478862"/>
    </source>
</evidence>
<reference evidence="1 2" key="1">
    <citation type="submission" date="2024-06" db="EMBL/GenBank/DDBJ databases">
        <title>Lysinibacillus zambalefons sp. nov., a Novel Firmicute Isolated from the Poon Bato Zambales Hyperalkaline Spring.</title>
        <authorList>
            <person name="Aja J.A."/>
            <person name="Lazaro J.E.H."/>
            <person name="Llorin L.D."/>
            <person name="Lim K.R."/>
            <person name="Teodosio J."/>
            <person name="Dalisay D.S."/>
        </authorList>
    </citation>
    <scope>NUCLEOTIDE SEQUENCE [LARGE SCALE GENOMIC DNA]</scope>
    <source>
        <strain evidence="1 2">M3</strain>
    </source>
</reference>
<name>A0ABV1MRM1_9BACI</name>
<keyword evidence="2" id="KW-1185">Reference proteome</keyword>
<accession>A0ABV1MRM1</accession>
<organism evidence="1 2">
    <name type="scientific">Lysinibacillus zambalensis</name>
    <dbReference type="NCBI Taxonomy" id="3160866"/>
    <lineage>
        <taxon>Bacteria</taxon>
        <taxon>Bacillati</taxon>
        <taxon>Bacillota</taxon>
        <taxon>Bacilli</taxon>
        <taxon>Bacillales</taxon>
        <taxon>Bacillaceae</taxon>
        <taxon>Lysinibacillus</taxon>
    </lineage>
</organism>
<proteinExistence type="predicted"/>
<sequence length="82" mass="9643">MRKFIIRVYQNGGEYSGLCCIKCDSINLDHVDKNILICDDIEIQYDELIEEIHETDINDNLNVNDYAVIGMDEYKELYSIYN</sequence>
<dbReference type="EMBL" id="JBEGDG010000007">
    <property type="protein sequence ID" value="MEQ6355160.1"/>
    <property type="molecule type" value="Genomic_DNA"/>
</dbReference>
<dbReference type="RefSeq" id="WP_349659789.1">
    <property type="nucleotide sequence ID" value="NZ_JBEGDG010000007.1"/>
</dbReference>
<gene>
    <name evidence="1" type="ORF">ABNX05_11075</name>
</gene>